<dbReference type="OrthoDB" id="5396at2759"/>
<evidence type="ECO:0000256" key="1">
    <source>
        <dbReference type="ARBA" id="ARBA00007865"/>
    </source>
</evidence>
<dbReference type="OMA" id="AMPLQCS"/>
<accession>M7TZ56</accession>
<proteinExistence type="inferred from homology"/>
<dbReference type="eggNOG" id="ENOG502SHBW">
    <property type="taxonomic scope" value="Eukaryota"/>
</dbReference>
<keyword evidence="3" id="KW-1185">Reference proteome</keyword>
<evidence type="ECO:0008006" key="4">
    <source>
        <dbReference type="Google" id="ProtNLM"/>
    </source>
</evidence>
<name>M7TZ56_EUTLA</name>
<sequence length="347" mass="37585">MDASQLPDFDSLPKVEGMPQGCAWGVFDKDGKKDLLGTLNLLTPEVVKAACAEARDGVSISLNWPLNAMPFPMPGRMAPVHNQTTLQESKLSEGIGWDDEIHFNTQLSSQWDSLVHWQHQPSGLAYNGVTVTKEALAAPHTAANEMPTLDHWHAGGGLVTRGVLIDFKAWAEERARAEGKTGAEAVCHPLDGHRVTVEQIEAIARDQGVELRPGDVLVLRTGLTEVLQAPTPDDFAKLQLGKISGMHGTVESAKWLWNQHFAAVAGDAWAFEALMPLKEDGSVGSPTDLVLHPWLLSMFGMPIGELWDVKALSEHCKKSGRYSFMLTSAPLNIPGLVGSPPNALAIF</sequence>
<comment type="similarity">
    <text evidence="1">Belongs to the Cyclase 1 superfamily.</text>
</comment>
<dbReference type="GO" id="GO:0019441">
    <property type="term" value="P:L-tryptophan catabolic process to kynurenine"/>
    <property type="evidence" value="ECO:0007669"/>
    <property type="project" value="InterPro"/>
</dbReference>
<dbReference type="Proteomes" id="UP000012174">
    <property type="component" value="Unassembled WGS sequence"/>
</dbReference>
<dbReference type="AlphaFoldDB" id="M7TZ56"/>
<dbReference type="Pfam" id="PF04199">
    <property type="entry name" value="Cyclase"/>
    <property type="match status" value="1"/>
</dbReference>
<dbReference type="PANTHER" id="PTHR34861">
    <property type="match status" value="1"/>
</dbReference>
<dbReference type="EMBL" id="KB705551">
    <property type="protein sequence ID" value="EMR71970.1"/>
    <property type="molecule type" value="Genomic_DNA"/>
</dbReference>
<dbReference type="InterPro" id="IPR037175">
    <property type="entry name" value="KFase_sf"/>
</dbReference>
<dbReference type="HOGENOM" id="CLU_030671_1_0_1"/>
<protein>
    <recommendedName>
        <fullName evidence="4">Cyclase protein</fullName>
    </recommendedName>
</protein>
<dbReference type="SUPFAM" id="SSF102198">
    <property type="entry name" value="Putative cyclase"/>
    <property type="match status" value="1"/>
</dbReference>
<reference evidence="3" key="1">
    <citation type="journal article" date="2013" name="Genome Announc.">
        <title>Draft genome sequence of the grapevine dieback fungus Eutypa lata UCR-EL1.</title>
        <authorList>
            <person name="Blanco-Ulate B."/>
            <person name="Rolshausen P.E."/>
            <person name="Cantu D."/>
        </authorList>
    </citation>
    <scope>NUCLEOTIDE SEQUENCE [LARGE SCALE GENOMIC DNA]</scope>
    <source>
        <strain evidence="3">UCR-EL1</strain>
    </source>
</reference>
<evidence type="ECO:0000313" key="2">
    <source>
        <dbReference type="EMBL" id="EMR71970.1"/>
    </source>
</evidence>
<gene>
    <name evidence="2" type="ORF">UCREL1_985</name>
</gene>
<dbReference type="PANTHER" id="PTHR34861:SF10">
    <property type="entry name" value="CYCLASE"/>
    <property type="match status" value="1"/>
</dbReference>
<dbReference type="InterPro" id="IPR007325">
    <property type="entry name" value="KFase/CYL"/>
</dbReference>
<organism evidence="2 3">
    <name type="scientific">Eutypa lata (strain UCR-EL1)</name>
    <name type="common">Grapevine dieback disease fungus</name>
    <name type="synonym">Eutypa armeniacae</name>
    <dbReference type="NCBI Taxonomy" id="1287681"/>
    <lineage>
        <taxon>Eukaryota</taxon>
        <taxon>Fungi</taxon>
        <taxon>Dikarya</taxon>
        <taxon>Ascomycota</taxon>
        <taxon>Pezizomycotina</taxon>
        <taxon>Sordariomycetes</taxon>
        <taxon>Xylariomycetidae</taxon>
        <taxon>Xylariales</taxon>
        <taxon>Diatrypaceae</taxon>
        <taxon>Eutypa</taxon>
    </lineage>
</organism>
<dbReference type="GO" id="GO:0004061">
    <property type="term" value="F:arylformamidase activity"/>
    <property type="evidence" value="ECO:0007669"/>
    <property type="project" value="InterPro"/>
</dbReference>
<dbReference type="KEGG" id="ela:UCREL1_985"/>
<dbReference type="Gene3D" id="3.50.30.50">
    <property type="entry name" value="Putative cyclase"/>
    <property type="match status" value="1"/>
</dbReference>
<evidence type="ECO:0000313" key="3">
    <source>
        <dbReference type="Proteomes" id="UP000012174"/>
    </source>
</evidence>